<feature type="transmembrane region" description="Helical" evidence="1">
    <location>
        <begin position="183"/>
        <end position="202"/>
    </location>
</feature>
<dbReference type="Pfam" id="PF07786">
    <property type="entry name" value="HGSNAT_cat"/>
    <property type="match status" value="1"/>
</dbReference>
<keyword evidence="1" id="KW-0472">Membrane</keyword>
<feature type="transmembrane region" description="Helical" evidence="1">
    <location>
        <begin position="45"/>
        <end position="63"/>
    </location>
</feature>
<evidence type="ECO:0000313" key="3">
    <source>
        <dbReference type="EMBL" id="RBP43650.1"/>
    </source>
</evidence>
<keyword evidence="1" id="KW-0812">Transmembrane</keyword>
<proteinExistence type="predicted"/>
<dbReference type="InterPro" id="IPR012429">
    <property type="entry name" value="HGSNAT_cat"/>
</dbReference>
<comment type="caution">
    <text evidence="3">The sequence shown here is derived from an EMBL/GenBank/DDBJ whole genome shotgun (WGS) entry which is preliminary data.</text>
</comment>
<feature type="transmembrane region" description="Helical" evidence="1">
    <location>
        <begin position="209"/>
        <end position="228"/>
    </location>
</feature>
<dbReference type="RefSeq" id="WP_113959137.1">
    <property type="nucleotide sequence ID" value="NZ_QNRR01000005.1"/>
</dbReference>
<feature type="transmembrane region" description="Helical" evidence="1">
    <location>
        <begin position="240"/>
        <end position="258"/>
    </location>
</feature>
<keyword evidence="4" id="KW-1185">Reference proteome</keyword>
<feature type="transmembrane region" description="Helical" evidence="1">
    <location>
        <begin position="117"/>
        <end position="135"/>
    </location>
</feature>
<feature type="transmembrane region" description="Helical" evidence="1">
    <location>
        <begin position="147"/>
        <end position="171"/>
    </location>
</feature>
<feature type="transmembrane region" description="Helical" evidence="1">
    <location>
        <begin position="270"/>
        <end position="287"/>
    </location>
</feature>
<protein>
    <submittedName>
        <fullName evidence="3">Uncharacterized protein DUF1624</fullName>
    </submittedName>
</protein>
<sequence length="335" mass="37410">MPILTSRLSWIDWMRGLAVVGMLVTHVMNAFLHPDHEHAAWRHEFTSYSGLVAPSFFWIAGYVQGLAIRRAHREGRPVGGFRRWHRLGIILLIGYLLHLPLAHWLKGDFGAESWKTFLQVDALQCLAASLALLLAMGIAGVRWFDGLVLLTGAATVFIAPLAGSWSTGFWFVDAWLNHNTGSLFPLFPWFGFAAAGCLASRWEPSWKWYVPLAVALMAAGYVFEPTPWSYTHPTFFGERLGWVCLLAVAVHGVAGWFAPQWLLLAGRESLFVYVSHLLILFSIPFTGKPLQEAVGRTLSPWQVVLLSVALATVCLVLASLNERRKHRLLARAKVT</sequence>
<feature type="transmembrane region" description="Helical" evidence="1">
    <location>
        <begin position="84"/>
        <end position="105"/>
    </location>
</feature>
<keyword evidence="1" id="KW-1133">Transmembrane helix</keyword>
<name>A0A366HL40_9BACT</name>
<dbReference type="EMBL" id="QNRR01000005">
    <property type="protein sequence ID" value="RBP43650.1"/>
    <property type="molecule type" value="Genomic_DNA"/>
</dbReference>
<organism evidence="3 4">
    <name type="scientific">Roseimicrobium gellanilyticum</name>
    <dbReference type="NCBI Taxonomy" id="748857"/>
    <lineage>
        <taxon>Bacteria</taxon>
        <taxon>Pseudomonadati</taxon>
        <taxon>Verrucomicrobiota</taxon>
        <taxon>Verrucomicrobiia</taxon>
        <taxon>Verrucomicrobiales</taxon>
        <taxon>Verrucomicrobiaceae</taxon>
        <taxon>Roseimicrobium</taxon>
    </lineage>
</organism>
<dbReference type="AlphaFoldDB" id="A0A366HL40"/>
<dbReference type="Proteomes" id="UP000253426">
    <property type="component" value="Unassembled WGS sequence"/>
</dbReference>
<evidence type="ECO:0000259" key="2">
    <source>
        <dbReference type="Pfam" id="PF07786"/>
    </source>
</evidence>
<reference evidence="3 4" key="1">
    <citation type="submission" date="2018-06" db="EMBL/GenBank/DDBJ databases">
        <title>Genomic Encyclopedia of Type Strains, Phase IV (KMG-IV): sequencing the most valuable type-strain genomes for metagenomic binning, comparative biology and taxonomic classification.</title>
        <authorList>
            <person name="Goeker M."/>
        </authorList>
    </citation>
    <scope>NUCLEOTIDE SEQUENCE [LARGE SCALE GENOMIC DNA]</scope>
    <source>
        <strain evidence="3 4">DSM 25532</strain>
    </source>
</reference>
<feature type="transmembrane region" description="Helical" evidence="1">
    <location>
        <begin position="12"/>
        <end position="33"/>
    </location>
</feature>
<accession>A0A366HL40</accession>
<evidence type="ECO:0000256" key="1">
    <source>
        <dbReference type="SAM" id="Phobius"/>
    </source>
</evidence>
<evidence type="ECO:0000313" key="4">
    <source>
        <dbReference type="Proteomes" id="UP000253426"/>
    </source>
</evidence>
<feature type="domain" description="Heparan-alpha-glucosaminide N-acetyltransferase catalytic" evidence="2">
    <location>
        <begin position="7"/>
        <end position="202"/>
    </location>
</feature>
<dbReference type="OrthoDB" id="181228at2"/>
<feature type="transmembrane region" description="Helical" evidence="1">
    <location>
        <begin position="299"/>
        <end position="320"/>
    </location>
</feature>
<gene>
    <name evidence="3" type="ORF">DES53_10548</name>
</gene>